<dbReference type="PANTHER" id="PTHR31642">
    <property type="entry name" value="TRICHOTHECENE 3-O-ACETYLTRANSFERASE"/>
    <property type="match status" value="1"/>
</dbReference>
<comment type="similarity">
    <text evidence="1">Belongs to the plant acyltransferase family.</text>
</comment>
<protein>
    <recommendedName>
        <fullName evidence="4">Benzyl alcohol O-benzoyltransferase</fullName>
    </recommendedName>
</protein>
<evidence type="ECO:0000313" key="3">
    <source>
        <dbReference type="Proteomes" id="UP000657918"/>
    </source>
</evidence>
<evidence type="ECO:0000313" key="2">
    <source>
        <dbReference type="EMBL" id="KAF9685030.1"/>
    </source>
</evidence>
<sequence length="198" mass="21928">MLQVLYIKPVIPYFVVVFLARCRTIALHLDPDEVVRLSCSVNLRGKQALNLPVGYYGNAFAFPTAISKAGILCQSPLGYALELVRRLKTQMNEEYIKSVADLMVLNGRPHHTEVWNFLIADVTRVGLGDVDFGWGKPVYGGPVGARPCTSYYVGGFKNSSGEEGVLVPILLPLPIMNRFQQELFSNGIDYPIKIAPKL</sequence>
<dbReference type="InterPro" id="IPR023213">
    <property type="entry name" value="CAT-like_dom_sf"/>
</dbReference>
<dbReference type="Gene3D" id="3.30.559.10">
    <property type="entry name" value="Chloramphenicol acetyltransferase-like domain"/>
    <property type="match status" value="1"/>
</dbReference>
<dbReference type="Proteomes" id="UP000657918">
    <property type="component" value="Unassembled WGS sequence"/>
</dbReference>
<dbReference type="GO" id="GO:0016747">
    <property type="term" value="F:acyltransferase activity, transferring groups other than amino-acyl groups"/>
    <property type="evidence" value="ECO:0007669"/>
    <property type="project" value="TreeGrafter"/>
</dbReference>
<dbReference type="OrthoDB" id="1483986at2759"/>
<keyword evidence="3" id="KW-1185">Reference proteome</keyword>
<comment type="caution">
    <text evidence="2">The sequence shown here is derived from an EMBL/GenBank/DDBJ whole genome shotgun (WGS) entry which is preliminary data.</text>
</comment>
<proteinExistence type="inferred from homology"/>
<gene>
    <name evidence="2" type="ORF">SADUNF_Sadunf03G0011900</name>
</gene>
<dbReference type="AlphaFoldDB" id="A0A835KCH9"/>
<dbReference type="InterPro" id="IPR050317">
    <property type="entry name" value="Plant_Fungal_Acyltransferase"/>
</dbReference>
<reference evidence="2 3" key="1">
    <citation type="submission" date="2020-10" db="EMBL/GenBank/DDBJ databases">
        <title>Plant Genome Project.</title>
        <authorList>
            <person name="Zhang R.-G."/>
        </authorList>
    </citation>
    <scope>NUCLEOTIDE SEQUENCE [LARGE SCALE GENOMIC DNA]</scope>
    <source>
        <strain evidence="2">FAFU-HL-1</strain>
        <tissue evidence="2">Leaf</tissue>
    </source>
</reference>
<dbReference type="EMBL" id="JADGMS010000003">
    <property type="protein sequence ID" value="KAF9685030.1"/>
    <property type="molecule type" value="Genomic_DNA"/>
</dbReference>
<organism evidence="2 3">
    <name type="scientific">Salix dunnii</name>
    <dbReference type="NCBI Taxonomy" id="1413687"/>
    <lineage>
        <taxon>Eukaryota</taxon>
        <taxon>Viridiplantae</taxon>
        <taxon>Streptophyta</taxon>
        <taxon>Embryophyta</taxon>
        <taxon>Tracheophyta</taxon>
        <taxon>Spermatophyta</taxon>
        <taxon>Magnoliopsida</taxon>
        <taxon>eudicotyledons</taxon>
        <taxon>Gunneridae</taxon>
        <taxon>Pentapetalae</taxon>
        <taxon>rosids</taxon>
        <taxon>fabids</taxon>
        <taxon>Malpighiales</taxon>
        <taxon>Salicaceae</taxon>
        <taxon>Saliceae</taxon>
        <taxon>Salix</taxon>
    </lineage>
</organism>
<name>A0A835KCH9_9ROSI</name>
<dbReference type="Pfam" id="PF02458">
    <property type="entry name" value="Transferase"/>
    <property type="match status" value="1"/>
</dbReference>
<accession>A0A835KCH9</accession>
<evidence type="ECO:0000256" key="1">
    <source>
        <dbReference type="ARBA" id="ARBA00009861"/>
    </source>
</evidence>
<evidence type="ECO:0008006" key="4">
    <source>
        <dbReference type="Google" id="ProtNLM"/>
    </source>
</evidence>
<dbReference type="PANTHER" id="PTHR31642:SF302">
    <property type="entry name" value="METHANOL O-ANTHRANILOYLTRANSFERASE-LIKE"/>
    <property type="match status" value="1"/>
</dbReference>